<evidence type="ECO:0000256" key="11">
    <source>
        <dbReference type="RuleBase" id="RU368034"/>
    </source>
</evidence>
<dbReference type="PANTHER" id="PTHR12966:SF0">
    <property type="entry name" value="NADH DEHYDROGENASE [UBIQUINONE] 1 ALPHA SUBCOMPLEX SUBUNIT 13"/>
    <property type="match status" value="1"/>
</dbReference>
<dbReference type="OrthoDB" id="3308at2759"/>
<evidence type="ECO:0000256" key="9">
    <source>
        <dbReference type="ARBA" id="ARBA00023128"/>
    </source>
</evidence>
<dbReference type="Pfam" id="PF06212">
    <property type="entry name" value="GRIM-19"/>
    <property type="match status" value="1"/>
</dbReference>
<gene>
    <name evidence="12" type="ORF">TRICI_001826</name>
</gene>
<keyword evidence="8 11" id="KW-1133">Transmembrane helix</keyword>
<evidence type="ECO:0000256" key="3">
    <source>
        <dbReference type="ARBA" id="ARBA00022448"/>
    </source>
</evidence>
<comment type="subcellular location">
    <subcellularLocation>
        <location evidence="1 11">Mitochondrion inner membrane</location>
        <topology evidence="1 11">Single-pass membrane protein</topology>
        <orientation evidence="1 11">Matrix side</orientation>
    </subcellularLocation>
</comment>
<dbReference type="VEuPathDB" id="FungiDB:TRICI_001826"/>
<reference evidence="12" key="1">
    <citation type="journal article" date="2019" name="G3 (Bethesda)">
        <title>Genome Assemblies of Two Rare Opportunistic Yeast Pathogens: Diutina rugosa (syn. Candida rugosa) and Trichomonascus ciferrii (syn. Candida ciferrii).</title>
        <authorList>
            <person name="Mixao V."/>
            <person name="Saus E."/>
            <person name="Hansen A.P."/>
            <person name="Lass-Florl C."/>
            <person name="Gabaldon T."/>
        </authorList>
    </citation>
    <scope>NUCLEOTIDE SEQUENCE</scope>
    <source>
        <strain evidence="12">CBS 4856</strain>
    </source>
</reference>
<evidence type="ECO:0000256" key="6">
    <source>
        <dbReference type="ARBA" id="ARBA00022792"/>
    </source>
</evidence>
<comment type="similarity">
    <text evidence="2 11">Belongs to the complex I NDUFA13 subunit family.</text>
</comment>
<keyword evidence="10 11" id="KW-0472">Membrane</keyword>
<evidence type="ECO:0000313" key="13">
    <source>
        <dbReference type="Proteomes" id="UP000761534"/>
    </source>
</evidence>
<keyword evidence="13" id="KW-1185">Reference proteome</keyword>
<comment type="caution">
    <text evidence="12">The sequence shown here is derived from an EMBL/GenBank/DDBJ whole genome shotgun (WGS) entry which is preliminary data.</text>
</comment>
<keyword evidence="9 11" id="KW-0496">Mitochondrion</keyword>
<keyword evidence="4 11" id="KW-0679">Respiratory chain</keyword>
<keyword evidence="3 11" id="KW-0813">Transport</keyword>
<protein>
    <recommendedName>
        <fullName evidence="11">NADH dehydrogenase [ubiquinone] 1 alpha subcomplex subunit 13</fullName>
    </recommendedName>
</protein>
<dbReference type="InterPro" id="IPR009346">
    <property type="entry name" value="GRIM-19"/>
</dbReference>
<dbReference type="GO" id="GO:0045271">
    <property type="term" value="C:respiratory chain complex I"/>
    <property type="evidence" value="ECO:0007669"/>
    <property type="project" value="UniProtKB-UniRule"/>
</dbReference>
<evidence type="ECO:0000256" key="2">
    <source>
        <dbReference type="ARBA" id="ARBA00007312"/>
    </source>
</evidence>
<organism evidence="12 13">
    <name type="scientific">Trichomonascus ciferrii</name>
    <dbReference type="NCBI Taxonomy" id="44093"/>
    <lineage>
        <taxon>Eukaryota</taxon>
        <taxon>Fungi</taxon>
        <taxon>Dikarya</taxon>
        <taxon>Ascomycota</taxon>
        <taxon>Saccharomycotina</taxon>
        <taxon>Dipodascomycetes</taxon>
        <taxon>Dipodascales</taxon>
        <taxon>Trichomonascaceae</taxon>
        <taxon>Trichomonascus</taxon>
        <taxon>Trichomonascus ciferrii complex</taxon>
    </lineage>
</organism>
<dbReference type="PANTHER" id="PTHR12966">
    <property type="entry name" value="NADH DEHYDROGENASE UBIQUINONE 1 ALPHA SUBCOMPLEX SUBUNIT 13"/>
    <property type="match status" value="1"/>
</dbReference>
<dbReference type="AlphaFoldDB" id="A0A642V874"/>
<evidence type="ECO:0000256" key="10">
    <source>
        <dbReference type="ARBA" id="ARBA00023136"/>
    </source>
</evidence>
<evidence type="ECO:0000256" key="4">
    <source>
        <dbReference type="ARBA" id="ARBA00022660"/>
    </source>
</evidence>
<evidence type="ECO:0000256" key="5">
    <source>
        <dbReference type="ARBA" id="ARBA00022692"/>
    </source>
</evidence>
<evidence type="ECO:0000256" key="7">
    <source>
        <dbReference type="ARBA" id="ARBA00022982"/>
    </source>
</evidence>
<keyword evidence="7 11" id="KW-0249">Electron transport</keyword>
<accession>A0A642V874</accession>
<dbReference type="Proteomes" id="UP000761534">
    <property type="component" value="Unassembled WGS sequence"/>
</dbReference>
<evidence type="ECO:0000256" key="1">
    <source>
        <dbReference type="ARBA" id="ARBA00004298"/>
    </source>
</evidence>
<name>A0A642V874_9ASCO</name>
<evidence type="ECO:0000313" key="12">
    <source>
        <dbReference type="EMBL" id="KAA8916011.1"/>
    </source>
</evidence>
<sequence length="118" mass="13823">MVSQDLPPAKGYEPIQWKVSFRPSIYAAAVLGFSAWGFYKLVAVIRERNELARERAWSRIYLQPVLEAEADRDAVRRHFSALAKEKEIMKDVEGWDPEESVYNDKKFRRPTYISLPKF</sequence>
<feature type="transmembrane region" description="Helical" evidence="11">
    <location>
        <begin position="25"/>
        <end position="45"/>
    </location>
</feature>
<keyword evidence="5 11" id="KW-0812">Transmembrane</keyword>
<dbReference type="EMBL" id="SWFS01000128">
    <property type="protein sequence ID" value="KAA8916011.1"/>
    <property type="molecule type" value="Genomic_DNA"/>
</dbReference>
<comment type="function">
    <text evidence="11">Complex I functions in the transfer of electrons from NADH to the respiratory chain. Accessory subunit of the mitochondrial membrane respiratory chain NADH dehydrogenase (Complex I), that is believed not to be involved in catalysis.</text>
</comment>
<evidence type="ECO:0000256" key="8">
    <source>
        <dbReference type="ARBA" id="ARBA00022989"/>
    </source>
</evidence>
<keyword evidence="6 11" id="KW-0999">Mitochondrion inner membrane</keyword>
<dbReference type="GO" id="GO:0005743">
    <property type="term" value="C:mitochondrial inner membrane"/>
    <property type="evidence" value="ECO:0007669"/>
    <property type="project" value="UniProtKB-SubCell"/>
</dbReference>
<proteinExistence type="inferred from homology"/>